<evidence type="ECO:0000256" key="2">
    <source>
        <dbReference type="SAM" id="SignalP"/>
    </source>
</evidence>
<dbReference type="EMBL" id="CAJEWE010000011">
    <property type="protein sequence ID" value="CAD2079295.1"/>
    <property type="molecule type" value="Genomic_DNA"/>
</dbReference>
<keyword evidence="1" id="KW-0472">Membrane</keyword>
<dbReference type="PANTHER" id="PTHR30373">
    <property type="entry name" value="UPF0603 PROTEIN YGCG"/>
    <property type="match status" value="1"/>
</dbReference>
<keyword evidence="2" id="KW-0732">Signal</keyword>
<sequence>MKRLVALIAILFLFLSSSASARIELPELNTSHLFVQDNAHLLTEAEINELNALGTHLEKGTGVELLLLTMDSVGQEHRQDFALRALREYGVGKKERDNGIVIFLNMDNGNEYNNRGIDIQVGYEVEGYLNDAKLGNIIDTVAMDDFRKGDYASGIKNLYKAIYDESLDAYGWDPESQEFTNDQPQNTEETPSLFEVILSIIFIMIVIWLLYKGGSGGGRPPGGRRRRGLYPPIFTSGSGGHGGFGGGFGGGSSGGGFGGFGGGSGGGGGAGRGF</sequence>
<keyword evidence="5" id="KW-1185">Reference proteome</keyword>
<gene>
    <name evidence="4" type="ORF">JEOSCH030_01601</name>
</gene>
<feature type="chain" id="PRO_5027668647" description="TPM domain-containing protein" evidence="2">
    <location>
        <begin position="22"/>
        <end position="274"/>
    </location>
</feature>
<evidence type="ECO:0000259" key="3">
    <source>
        <dbReference type="Pfam" id="PF04536"/>
    </source>
</evidence>
<dbReference type="PANTHER" id="PTHR30373:SF2">
    <property type="entry name" value="UPF0603 PROTEIN YGCG"/>
    <property type="match status" value="1"/>
</dbReference>
<feature type="domain" description="TPM" evidence="3">
    <location>
        <begin position="35"/>
        <end position="164"/>
    </location>
</feature>
<keyword evidence="1" id="KW-0812">Transmembrane</keyword>
<accession>A0A6V7RMB7</accession>
<organism evidence="4 5">
    <name type="scientific">Phocicoccus schoeneichii</name>
    <dbReference type="NCBI Taxonomy" id="1812261"/>
    <lineage>
        <taxon>Bacteria</taxon>
        <taxon>Bacillati</taxon>
        <taxon>Bacillota</taxon>
        <taxon>Bacilli</taxon>
        <taxon>Bacillales</taxon>
        <taxon>Salinicoccaceae</taxon>
        <taxon>Phocicoccus</taxon>
    </lineage>
</organism>
<keyword evidence="1" id="KW-1133">Transmembrane helix</keyword>
<dbReference type="Proteomes" id="UP000521032">
    <property type="component" value="Unassembled WGS sequence"/>
</dbReference>
<feature type="signal peptide" evidence="2">
    <location>
        <begin position="1"/>
        <end position="21"/>
    </location>
</feature>
<dbReference type="Gene3D" id="3.10.310.50">
    <property type="match status" value="1"/>
</dbReference>
<dbReference type="AlphaFoldDB" id="A0A6V7RMB7"/>
<dbReference type="Pfam" id="PF04536">
    <property type="entry name" value="TPM_phosphatase"/>
    <property type="match status" value="1"/>
</dbReference>
<dbReference type="RefSeq" id="WP_186088414.1">
    <property type="nucleotide sequence ID" value="NZ_BMDB01000004.1"/>
</dbReference>
<feature type="transmembrane region" description="Helical" evidence="1">
    <location>
        <begin position="193"/>
        <end position="211"/>
    </location>
</feature>
<protein>
    <recommendedName>
        <fullName evidence="3">TPM domain-containing protein</fullName>
    </recommendedName>
</protein>
<dbReference type="InterPro" id="IPR007621">
    <property type="entry name" value="TPM_dom"/>
</dbReference>
<evidence type="ECO:0000256" key="1">
    <source>
        <dbReference type="SAM" id="Phobius"/>
    </source>
</evidence>
<name>A0A6V7RMB7_9BACL</name>
<evidence type="ECO:0000313" key="4">
    <source>
        <dbReference type="EMBL" id="CAD2079295.1"/>
    </source>
</evidence>
<proteinExistence type="predicted"/>
<reference evidence="4 5" key="1">
    <citation type="submission" date="2020-07" db="EMBL/GenBank/DDBJ databases">
        <authorList>
            <person name="Criscuolo A."/>
        </authorList>
    </citation>
    <scope>NUCLEOTIDE SEQUENCE [LARGE SCALE GENOMIC DNA]</scope>
    <source>
        <strain evidence="5">CIP 111030</strain>
    </source>
</reference>
<comment type="caution">
    <text evidence="4">The sequence shown here is derived from an EMBL/GenBank/DDBJ whole genome shotgun (WGS) entry which is preliminary data.</text>
</comment>
<evidence type="ECO:0000313" key="5">
    <source>
        <dbReference type="Proteomes" id="UP000521032"/>
    </source>
</evidence>